<protein>
    <submittedName>
        <fullName evidence="1">Uncharacterized protein</fullName>
    </submittedName>
</protein>
<dbReference type="AlphaFoldDB" id="A0A4D4LYR0"/>
<accession>A0A4D4LYR0</accession>
<evidence type="ECO:0000313" key="2">
    <source>
        <dbReference type="Proteomes" id="UP000302139"/>
    </source>
</evidence>
<proteinExistence type="predicted"/>
<evidence type="ECO:0000313" key="1">
    <source>
        <dbReference type="EMBL" id="GDY63189.1"/>
    </source>
</evidence>
<sequence>MWGGVSGVAGAVAASGYEIKGGLFLRAWCFRAGGIAARRPGDDGRRTVMTYDVREWEDGAQLSTASASISMRRPAGRPTYTVVRAAGGAVRPCSSK</sequence>
<reference evidence="1 2" key="1">
    <citation type="submission" date="2019-04" db="EMBL/GenBank/DDBJ databases">
        <title>Draft genome sequences of Streptomyces avermitilis NBRC 14893.</title>
        <authorList>
            <person name="Komaki H."/>
            <person name="Tamura T."/>
            <person name="Hosoyama A."/>
        </authorList>
    </citation>
    <scope>NUCLEOTIDE SEQUENCE [LARGE SCALE GENOMIC DNA]</scope>
    <source>
        <strain evidence="1 2">NBRC 14893</strain>
    </source>
</reference>
<dbReference type="Proteomes" id="UP000302139">
    <property type="component" value="Unassembled WGS sequence"/>
</dbReference>
<comment type="caution">
    <text evidence="1">The sequence shown here is derived from an EMBL/GenBank/DDBJ whole genome shotgun (WGS) entry which is preliminary data.</text>
</comment>
<organism evidence="1 2">
    <name type="scientific">Streptomyces avermitilis</name>
    <dbReference type="NCBI Taxonomy" id="33903"/>
    <lineage>
        <taxon>Bacteria</taxon>
        <taxon>Bacillati</taxon>
        <taxon>Actinomycetota</taxon>
        <taxon>Actinomycetes</taxon>
        <taxon>Kitasatosporales</taxon>
        <taxon>Streptomycetaceae</taxon>
        <taxon>Streptomyces</taxon>
    </lineage>
</organism>
<gene>
    <name evidence="1" type="ORF">SAV14893_025820</name>
</gene>
<name>A0A4D4LYR0_STRAX</name>
<dbReference type="EMBL" id="BJHX01000001">
    <property type="protein sequence ID" value="GDY63189.1"/>
    <property type="molecule type" value="Genomic_DNA"/>
</dbReference>